<dbReference type="Pfam" id="PF00665">
    <property type="entry name" value="rve"/>
    <property type="match status" value="1"/>
</dbReference>
<dbReference type="PANTHER" id="PTHR37984">
    <property type="entry name" value="PROTEIN CBG26694"/>
    <property type="match status" value="1"/>
</dbReference>
<dbReference type="AlphaFoldDB" id="A0A8S3V5S0"/>
<proteinExistence type="predicted"/>
<comment type="caution">
    <text evidence="2">The sequence shown here is derived from an EMBL/GenBank/DDBJ whole genome shotgun (WGS) entry which is preliminary data.</text>
</comment>
<dbReference type="InterPro" id="IPR001584">
    <property type="entry name" value="Integrase_cat-core"/>
</dbReference>
<dbReference type="InterPro" id="IPR036397">
    <property type="entry name" value="RNaseH_sf"/>
</dbReference>
<gene>
    <name evidence="2" type="ORF">MEDL_61061</name>
</gene>
<dbReference type="InterPro" id="IPR012337">
    <property type="entry name" value="RNaseH-like_sf"/>
</dbReference>
<dbReference type="PANTHER" id="PTHR37984:SF5">
    <property type="entry name" value="PROTEIN NYNRIN-LIKE"/>
    <property type="match status" value="1"/>
</dbReference>
<dbReference type="Proteomes" id="UP000683360">
    <property type="component" value="Unassembled WGS sequence"/>
</dbReference>
<dbReference type="GO" id="GO:0015074">
    <property type="term" value="P:DNA integration"/>
    <property type="evidence" value="ECO:0007669"/>
    <property type="project" value="InterPro"/>
</dbReference>
<keyword evidence="3" id="KW-1185">Reference proteome</keyword>
<organism evidence="2 3">
    <name type="scientific">Mytilus edulis</name>
    <name type="common">Blue mussel</name>
    <dbReference type="NCBI Taxonomy" id="6550"/>
    <lineage>
        <taxon>Eukaryota</taxon>
        <taxon>Metazoa</taxon>
        <taxon>Spiralia</taxon>
        <taxon>Lophotrochozoa</taxon>
        <taxon>Mollusca</taxon>
        <taxon>Bivalvia</taxon>
        <taxon>Autobranchia</taxon>
        <taxon>Pteriomorphia</taxon>
        <taxon>Mytilida</taxon>
        <taxon>Mytiloidea</taxon>
        <taxon>Mytilidae</taxon>
        <taxon>Mytilinae</taxon>
        <taxon>Mytilus</taxon>
    </lineage>
</organism>
<feature type="domain" description="Integrase catalytic" evidence="1">
    <location>
        <begin position="163"/>
        <end position="323"/>
    </location>
</feature>
<sequence length="581" mass="67843">MSCIVSNLCPVESQIYAQKGISKDPNPESFWADMPYIVQIAKAKEEHQNWGAKIVDELKVPFSDRMVKKFLSLYFYDQESKCIYKKSQDLNSNHRKCLDKEQLIYIINKNHMKDHRKYEAIYDCLRSTVFLVVRESIKVLFKLNVNCQCCNNAVEIPKTTVLRRPFPATYANSRGQIDLKKMPPVKGYNYICNIVDCFSCLAFGGPLKGKFAKDVAELTLKYVYLYGPPRILQSDNGKEFTNVNLAEVVSIFKTRQIHERPYHPQSQGRVERFNRTLTEYFRKEMSLEKDWPSKLPEFYYNYNNRVHKSTKPSTPYQLYFKRPNFAPPIDEQLPFVLLTEDERKFLAQAHLDVENEEEEIGEILPESNINEDENGNLEMLRNINDRDVTFEEAMDIVSEPNEEHQEVQETNKGRQLENDHIVTETGDTYFTTETNDIAHLEVMQKNLDPMEGASPYYKELYKRRFVNDSNDKENAIPTGGKSVMNSGLMDYFQKRQLEIYPLELFSDNYQDIFTPTIGEYLQFKTNPAMNKGTAVFTSGFWREGICQNIKNDSSRGKIFVIKDIITSFTFELNRYQLRPNN</sequence>
<reference evidence="2" key="1">
    <citation type="submission" date="2021-03" db="EMBL/GenBank/DDBJ databases">
        <authorList>
            <person name="Bekaert M."/>
        </authorList>
    </citation>
    <scope>NUCLEOTIDE SEQUENCE</scope>
</reference>
<evidence type="ECO:0000313" key="3">
    <source>
        <dbReference type="Proteomes" id="UP000683360"/>
    </source>
</evidence>
<dbReference type="GO" id="GO:0003676">
    <property type="term" value="F:nucleic acid binding"/>
    <property type="evidence" value="ECO:0007669"/>
    <property type="project" value="InterPro"/>
</dbReference>
<dbReference type="InterPro" id="IPR050951">
    <property type="entry name" value="Retrovirus_Pol_polyprotein"/>
</dbReference>
<accession>A0A8S3V5S0</accession>
<evidence type="ECO:0000313" key="2">
    <source>
        <dbReference type="EMBL" id="CAG2249398.1"/>
    </source>
</evidence>
<dbReference type="Gene3D" id="3.30.420.10">
    <property type="entry name" value="Ribonuclease H-like superfamily/Ribonuclease H"/>
    <property type="match status" value="1"/>
</dbReference>
<dbReference type="SUPFAM" id="SSF53098">
    <property type="entry name" value="Ribonuclease H-like"/>
    <property type="match status" value="1"/>
</dbReference>
<protein>
    <recommendedName>
        <fullName evidence="1">Integrase catalytic domain-containing protein</fullName>
    </recommendedName>
</protein>
<name>A0A8S3V5S0_MYTED</name>
<evidence type="ECO:0000259" key="1">
    <source>
        <dbReference type="PROSITE" id="PS50994"/>
    </source>
</evidence>
<dbReference type="EMBL" id="CAJPWZ010002969">
    <property type="protein sequence ID" value="CAG2249398.1"/>
    <property type="molecule type" value="Genomic_DNA"/>
</dbReference>
<dbReference type="PROSITE" id="PS50994">
    <property type="entry name" value="INTEGRASE"/>
    <property type="match status" value="1"/>
</dbReference>
<dbReference type="OrthoDB" id="6062515at2759"/>